<dbReference type="EMBL" id="CAJVCH010538141">
    <property type="protein sequence ID" value="CAG7825975.1"/>
    <property type="molecule type" value="Genomic_DNA"/>
</dbReference>
<keyword evidence="2" id="KW-1185">Reference proteome</keyword>
<proteinExistence type="predicted"/>
<protein>
    <submittedName>
        <fullName evidence="1">Uncharacterized protein</fullName>
    </submittedName>
</protein>
<feature type="non-terminal residue" evidence="1">
    <location>
        <position position="95"/>
    </location>
</feature>
<reference evidence="1" key="1">
    <citation type="submission" date="2021-06" db="EMBL/GenBank/DDBJ databases">
        <authorList>
            <person name="Hodson N. C."/>
            <person name="Mongue J. A."/>
            <person name="Jaron S. K."/>
        </authorList>
    </citation>
    <scope>NUCLEOTIDE SEQUENCE</scope>
</reference>
<comment type="caution">
    <text evidence="1">The sequence shown here is derived from an EMBL/GenBank/DDBJ whole genome shotgun (WGS) entry which is preliminary data.</text>
</comment>
<organism evidence="1 2">
    <name type="scientific">Allacma fusca</name>
    <dbReference type="NCBI Taxonomy" id="39272"/>
    <lineage>
        <taxon>Eukaryota</taxon>
        <taxon>Metazoa</taxon>
        <taxon>Ecdysozoa</taxon>
        <taxon>Arthropoda</taxon>
        <taxon>Hexapoda</taxon>
        <taxon>Collembola</taxon>
        <taxon>Symphypleona</taxon>
        <taxon>Sminthuridae</taxon>
        <taxon>Allacma</taxon>
    </lineage>
</organism>
<gene>
    <name evidence="1" type="ORF">AFUS01_LOCUS36049</name>
</gene>
<dbReference type="Proteomes" id="UP000708208">
    <property type="component" value="Unassembled WGS sequence"/>
</dbReference>
<name>A0A8J2PXT7_9HEXA</name>
<evidence type="ECO:0000313" key="1">
    <source>
        <dbReference type="EMBL" id="CAG7825975.1"/>
    </source>
</evidence>
<evidence type="ECO:0000313" key="2">
    <source>
        <dbReference type="Proteomes" id="UP000708208"/>
    </source>
</evidence>
<accession>A0A8J2PXT7</accession>
<dbReference type="AlphaFoldDB" id="A0A8J2PXT7"/>
<feature type="non-terminal residue" evidence="1">
    <location>
        <position position="1"/>
    </location>
</feature>
<sequence length="95" mass="10210">VEVKFGEKIFKFEAENRMACGNIFECDQCLPGCTWVAYEHGICMCLEGLEEATSEVVAIRSGNAGCGGFEGIFCGGKVDTYSTSAKYPQGGYVSI</sequence>